<keyword evidence="3" id="KW-0675">Receptor</keyword>
<feature type="transmembrane region" description="Helical" evidence="1">
    <location>
        <begin position="127"/>
        <end position="149"/>
    </location>
</feature>
<name>A0AAV9EQL8_ACOCL</name>
<evidence type="ECO:0000259" key="2">
    <source>
        <dbReference type="PROSITE" id="PS50011"/>
    </source>
</evidence>
<keyword evidence="3" id="KW-0418">Kinase</keyword>
<dbReference type="InterPro" id="IPR011009">
    <property type="entry name" value="Kinase-like_dom_sf"/>
</dbReference>
<dbReference type="PANTHER" id="PTHR48055:SF9">
    <property type="entry name" value="PROTEIN KINASE DOMAIN-CONTAINING PROTEIN"/>
    <property type="match status" value="1"/>
</dbReference>
<dbReference type="GO" id="GO:0004672">
    <property type="term" value="F:protein kinase activity"/>
    <property type="evidence" value="ECO:0007669"/>
    <property type="project" value="InterPro"/>
</dbReference>
<reference evidence="3" key="2">
    <citation type="submission" date="2023-06" db="EMBL/GenBank/DDBJ databases">
        <authorList>
            <person name="Ma L."/>
            <person name="Liu K.-W."/>
            <person name="Li Z."/>
            <person name="Hsiao Y.-Y."/>
            <person name="Qi Y."/>
            <person name="Fu T."/>
            <person name="Tang G."/>
            <person name="Zhang D."/>
            <person name="Sun W.-H."/>
            <person name="Liu D.-K."/>
            <person name="Li Y."/>
            <person name="Chen G.-Z."/>
            <person name="Liu X.-D."/>
            <person name="Liao X.-Y."/>
            <person name="Jiang Y.-T."/>
            <person name="Yu X."/>
            <person name="Hao Y."/>
            <person name="Huang J."/>
            <person name="Zhao X.-W."/>
            <person name="Ke S."/>
            <person name="Chen Y.-Y."/>
            <person name="Wu W.-L."/>
            <person name="Hsu J.-L."/>
            <person name="Lin Y.-F."/>
            <person name="Huang M.-D."/>
            <person name="Li C.-Y."/>
            <person name="Huang L."/>
            <person name="Wang Z.-W."/>
            <person name="Zhao X."/>
            <person name="Zhong W.-Y."/>
            <person name="Peng D.-H."/>
            <person name="Ahmad S."/>
            <person name="Lan S."/>
            <person name="Zhang J.-S."/>
            <person name="Tsai W.-C."/>
            <person name="Van De Peer Y."/>
            <person name="Liu Z.-J."/>
        </authorList>
    </citation>
    <scope>NUCLEOTIDE SEQUENCE</scope>
    <source>
        <strain evidence="3">CP</strain>
        <tissue evidence="3">Leaves</tissue>
    </source>
</reference>
<dbReference type="InterPro" id="IPR000719">
    <property type="entry name" value="Prot_kinase_dom"/>
</dbReference>
<keyword evidence="4" id="KW-1185">Reference proteome</keyword>
<keyword evidence="1" id="KW-0472">Membrane</keyword>
<dbReference type="Gene3D" id="3.30.200.20">
    <property type="entry name" value="Phosphorylase Kinase, domain 1"/>
    <property type="match status" value="1"/>
</dbReference>
<dbReference type="AlphaFoldDB" id="A0AAV9EQL8"/>
<dbReference type="SUPFAM" id="SSF56112">
    <property type="entry name" value="Protein kinase-like (PK-like)"/>
    <property type="match status" value="1"/>
</dbReference>
<dbReference type="InterPro" id="IPR051564">
    <property type="entry name" value="LRR_receptor-like_kinase"/>
</dbReference>
<organism evidence="3 4">
    <name type="scientific">Acorus calamus</name>
    <name type="common">Sweet flag</name>
    <dbReference type="NCBI Taxonomy" id="4465"/>
    <lineage>
        <taxon>Eukaryota</taxon>
        <taxon>Viridiplantae</taxon>
        <taxon>Streptophyta</taxon>
        <taxon>Embryophyta</taxon>
        <taxon>Tracheophyta</taxon>
        <taxon>Spermatophyta</taxon>
        <taxon>Magnoliopsida</taxon>
        <taxon>Liliopsida</taxon>
        <taxon>Acoraceae</taxon>
        <taxon>Acorus</taxon>
    </lineage>
</organism>
<dbReference type="PROSITE" id="PS50011">
    <property type="entry name" value="PROTEIN_KINASE_DOM"/>
    <property type="match status" value="1"/>
</dbReference>
<dbReference type="PANTHER" id="PTHR48055">
    <property type="entry name" value="LEUCINE-RICH REPEAT RECEPTOR PROTEIN KINASE EMS1"/>
    <property type="match status" value="1"/>
</dbReference>
<keyword evidence="1" id="KW-0812">Transmembrane</keyword>
<sequence length="399" mass="44122">MKAFGGNVSECGIGRLSGGRGGCSDYSIVDVENKMGDALRNLENGCEFSMGVMDSWCDVCSRRWEEMRASLDDLCRFAVLVTLTSRRIDDETWVRSVYKCLGGKNSIGDEDLSDGNKRNRNIMSRGLWILTGGLIATLLLIIIASWHMLKKQPKSNLSQEKHDSNDGLAEDLTQSISSKEIYSATNNLNPVNFIGQGIAGKVYKGVLSNGLRVAIKHIIKDGHVETFVREVTSLSHPTNILLGTNFEAKLSDFGLSKIINSGVSYVSSEVRGTFGYVDPEYRQNHHVNPSGDVYSFGIVLLQILSGQRVINLNAKRPMPLDKMAKLLTRGGKITDFVDPKLGGEYSKEAFELTVKLALSCTAHKQQRPSMERVVARLEEALYISTREPVHETRSTLNKV</sequence>
<evidence type="ECO:0000313" key="4">
    <source>
        <dbReference type="Proteomes" id="UP001180020"/>
    </source>
</evidence>
<protein>
    <submittedName>
        <fullName evidence="3">Receptor-like protein kinase</fullName>
    </submittedName>
</protein>
<feature type="domain" description="Protein kinase" evidence="2">
    <location>
        <begin position="15"/>
        <end position="381"/>
    </location>
</feature>
<keyword evidence="1" id="KW-1133">Transmembrane helix</keyword>
<comment type="caution">
    <text evidence="3">The sequence shown here is derived from an EMBL/GenBank/DDBJ whole genome shotgun (WGS) entry which is preliminary data.</text>
</comment>
<dbReference type="Pfam" id="PF00069">
    <property type="entry name" value="Pkinase"/>
    <property type="match status" value="1"/>
</dbReference>
<evidence type="ECO:0000313" key="3">
    <source>
        <dbReference type="EMBL" id="KAK1315881.1"/>
    </source>
</evidence>
<gene>
    <name evidence="3" type="ORF">QJS10_CPA05g01940</name>
</gene>
<reference evidence="3" key="1">
    <citation type="journal article" date="2023" name="Nat. Commun.">
        <title>Diploid and tetraploid genomes of Acorus and the evolution of monocots.</title>
        <authorList>
            <person name="Ma L."/>
            <person name="Liu K.W."/>
            <person name="Li Z."/>
            <person name="Hsiao Y.Y."/>
            <person name="Qi Y."/>
            <person name="Fu T."/>
            <person name="Tang G.D."/>
            <person name="Zhang D."/>
            <person name="Sun W.H."/>
            <person name="Liu D.K."/>
            <person name="Li Y."/>
            <person name="Chen G.Z."/>
            <person name="Liu X.D."/>
            <person name="Liao X.Y."/>
            <person name="Jiang Y.T."/>
            <person name="Yu X."/>
            <person name="Hao Y."/>
            <person name="Huang J."/>
            <person name="Zhao X.W."/>
            <person name="Ke S."/>
            <person name="Chen Y.Y."/>
            <person name="Wu W.L."/>
            <person name="Hsu J.L."/>
            <person name="Lin Y.F."/>
            <person name="Huang M.D."/>
            <person name="Li C.Y."/>
            <person name="Huang L."/>
            <person name="Wang Z.W."/>
            <person name="Zhao X."/>
            <person name="Zhong W.Y."/>
            <person name="Peng D.H."/>
            <person name="Ahmad S."/>
            <person name="Lan S."/>
            <person name="Zhang J.S."/>
            <person name="Tsai W.C."/>
            <person name="Van de Peer Y."/>
            <person name="Liu Z.J."/>
        </authorList>
    </citation>
    <scope>NUCLEOTIDE SEQUENCE</scope>
    <source>
        <strain evidence="3">CP</strain>
    </source>
</reference>
<dbReference type="EMBL" id="JAUJYO010000005">
    <property type="protein sequence ID" value="KAK1315881.1"/>
    <property type="molecule type" value="Genomic_DNA"/>
</dbReference>
<evidence type="ECO:0000256" key="1">
    <source>
        <dbReference type="SAM" id="Phobius"/>
    </source>
</evidence>
<dbReference type="Proteomes" id="UP001180020">
    <property type="component" value="Unassembled WGS sequence"/>
</dbReference>
<dbReference type="Gene3D" id="1.10.510.10">
    <property type="entry name" value="Transferase(Phosphotransferase) domain 1"/>
    <property type="match status" value="1"/>
</dbReference>
<proteinExistence type="predicted"/>
<dbReference type="GO" id="GO:0005524">
    <property type="term" value="F:ATP binding"/>
    <property type="evidence" value="ECO:0007669"/>
    <property type="project" value="InterPro"/>
</dbReference>
<accession>A0AAV9EQL8</accession>
<dbReference type="GO" id="GO:0016020">
    <property type="term" value="C:membrane"/>
    <property type="evidence" value="ECO:0007669"/>
    <property type="project" value="TreeGrafter"/>
</dbReference>
<keyword evidence="3" id="KW-0808">Transferase</keyword>